<evidence type="ECO:0000256" key="2">
    <source>
        <dbReference type="ARBA" id="ARBA00001946"/>
    </source>
</evidence>
<organism evidence="7 8">
    <name type="scientific">Linum tenue</name>
    <dbReference type="NCBI Taxonomy" id="586396"/>
    <lineage>
        <taxon>Eukaryota</taxon>
        <taxon>Viridiplantae</taxon>
        <taxon>Streptophyta</taxon>
        <taxon>Embryophyta</taxon>
        <taxon>Tracheophyta</taxon>
        <taxon>Spermatophyta</taxon>
        <taxon>Magnoliopsida</taxon>
        <taxon>eudicotyledons</taxon>
        <taxon>Gunneridae</taxon>
        <taxon>Pentapetalae</taxon>
        <taxon>rosids</taxon>
        <taxon>fabids</taxon>
        <taxon>Malpighiales</taxon>
        <taxon>Linaceae</taxon>
        <taxon>Linum</taxon>
    </lineage>
</organism>
<evidence type="ECO:0000256" key="5">
    <source>
        <dbReference type="ARBA" id="ARBA00022842"/>
    </source>
</evidence>
<dbReference type="PANTHER" id="PTHR12992:SF24">
    <property type="entry name" value="PEROXISOMAL COENZYME A DIPHOSPHATASE NUDT7"/>
    <property type="match status" value="1"/>
</dbReference>
<dbReference type="GO" id="GO:0046872">
    <property type="term" value="F:metal ion binding"/>
    <property type="evidence" value="ECO:0007669"/>
    <property type="project" value="UniProtKB-KW"/>
</dbReference>
<evidence type="ECO:0000313" key="8">
    <source>
        <dbReference type="Proteomes" id="UP001154282"/>
    </source>
</evidence>
<comment type="cofactor">
    <cofactor evidence="1">
        <name>Mn(2+)</name>
        <dbReference type="ChEBI" id="CHEBI:29035"/>
    </cofactor>
</comment>
<reference evidence="7" key="1">
    <citation type="submission" date="2022-08" db="EMBL/GenBank/DDBJ databases">
        <authorList>
            <person name="Gutierrez-Valencia J."/>
        </authorList>
    </citation>
    <scope>NUCLEOTIDE SEQUENCE</scope>
</reference>
<dbReference type="InterPro" id="IPR045121">
    <property type="entry name" value="CoAse"/>
</dbReference>
<gene>
    <name evidence="7" type="ORF">LITE_LOCUS859</name>
</gene>
<evidence type="ECO:0000256" key="6">
    <source>
        <dbReference type="ARBA" id="ARBA00023211"/>
    </source>
</evidence>
<sequence>MISLLRTKLPAILPKPPSSFPTTMSASGSSRLLALAQQFRLYEPPAALSDEIEEQAMEETVGKVITQVGFQESATPIANQSDRFRPKRAAVLVCIFEGDCGEFRVILTKRSSRLSTHSGEVSLPGKLTSRKWISD</sequence>
<keyword evidence="8" id="KW-1185">Reference proteome</keyword>
<keyword evidence="5" id="KW-0460">Magnesium</keyword>
<comment type="caution">
    <text evidence="7">The sequence shown here is derived from an EMBL/GenBank/DDBJ whole genome shotgun (WGS) entry which is preliminary data.</text>
</comment>
<comment type="cofactor">
    <cofactor evidence="2">
        <name>Mg(2+)</name>
        <dbReference type="ChEBI" id="CHEBI:18420"/>
    </cofactor>
</comment>
<proteinExistence type="predicted"/>
<evidence type="ECO:0000256" key="1">
    <source>
        <dbReference type="ARBA" id="ARBA00001936"/>
    </source>
</evidence>
<dbReference type="Gene3D" id="3.90.79.10">
    <property type="entry name" value="Nucleoside Triphosphate Pyrophosphohydrolase"/>
    <property type="match status" value="1"/>
</dbReference>
<dbReference type="EMBL" id="CAMGYJ010000002">
    <property type="protein sequence ID" value="CAI0376098.1"/>
    <property type="molecule type" value="Genomic_DNA"/>
</dbReference>
<dbReference type="PANTHER" id="PTHR12992">
    <property type="entry name" value="NUDIX HYDROLASE"/>
    <property type="match status" value="1"/>
</dbReference>
<evidence type="ECO:0000256" key="3">
    <source>
        <dbReference type="ARBA" id="ARBA00022723"/>
    </source>
</evidence>
<accession>A0AAV0GUK7</accession>
<evidence type="ECO:0000313" key="7">
    <source>
        <dbReference type="EMBL" id="CAI0376098.1"/>
    </source>
</evidence>
<keyword evidence="4" id="KW-0378">Hydrolase</keyword>
<dbReference type="GO" id="GO:0010945">
    <property type="term" value="F:coenzyme A diphosphatase activity"/>
    <property type="evidence" value="ECO:0007669"/>
    <property type="project" value="InterPro"/>
</dbReference>
<keyword evidence="6" id="KW-0464">Manganese</keyword>
<protein>
    <recommendedName>
        <fullName evidence="9">Nudix hydrolase domain-containing protein</fullName>
    </recommendedName>
</protein>
<dbReference type="Proteomes" id="UP001154282">
    <property type="component" value="Unassembled WGS sequence"/>
</dbReference>
<name>A0AAV0GUK7_9ROSI</name>
<evidence type="ECO:0000256" key="4">
    <source>
        <dbReference type="ARBA" id="ARBA00022801"/>
    </source>
</evidence>
<dbReference type="AlphaFoldDB" id="A0AAV0GUK7"/>
<keyword evidence="3" id="KW-0479">Metal-binding</keyword>
<dbReference type="GO" id="GO:0015938">
    <property type="term" value="P:coenzyme A catabolic process"/>
    <property type="evidence" value="ECO:0007669"/>
    <property type="project" value="TreeGrafter"/>
</dbReference>
<evidence type="ECO:0008006" key="9">
    <source>
        <dbReference type="Google" id="ProtNLM"/>
    </source>
</evidence>